<accession>A0A1K1PDJ0</accession>
<evidence type="ECO:0000313" key="3">
    <source>
        <dbReference type="Proteomes" id="UP000182958"/>
    </source>
</evidence>
<dbReference type="RefSeq" id="WP_072306373.1">
    <property type="nucleotide sequence ID" value="NZ_FOJX01000003.1"/>
</dbReference>
<dbReference type="Proteomes" id="UP000183843">
    <property type="component" value="Unassembled WGS sequence"/>
</dbReference>
<dbReference type="EMBL" id="FOJX01000003">
    <property type="protein sequence ID" value="SFA91722.1"/>
    <property type="molecule type" value="Genomic_DNA"/>
</dbReference>
<reference evidence="3" key="3">
    <citation type="submission" date="2016-11" db="EMBL/GenBank/DDBJ databases">
        <authorList>
            <person name="Varghese N."/>
            <person name="Submissions S."/>
        </authorList>
    </citation>
    <scope>NUCLEOTIDE SEQUENCE [LARGE SCALE GENOMIC DNA]</scope>
    <source>
        <strain evidence="3">C3</strain>
    </source>
</reference>
<reference evidence="2" key="2">
    <citation type="submission" date="2016-11" db="EMBL/GenBank/DDBJ databases">
        <authorList>
            <person name="Jaros S."/>
            <person name="Januszkiewicz K."/>
            <person name="Wedrychowicz H."/>
        </authorList>
    </citation>
    <scope>NUCLEOTIDE SEQUENCE [LARGE SCALE GENOMIC DNA]</scope>
    <source>
        <strain evidence="2">C3</strain>
    </source>
</reference>
<dbReference type="Proteomes" id="UP000182958">
    <property type="component" value="Unassembled WGS sequence"/>
</dbReference>
<evidence type="ECO:0008006" key="5">
    <source>
        <dbReference type="Google" id="ProtNLM"/>
    </source>
</evidence>
<dbReference type="Pfam" id="PF12668">
    <property type="entry name" value="DUF3791"/>
    <property type="match status" value="1"/>
</dbReference>
<evidence type="ECO:0000313" key="4">
    <source>
        <dbReference type="Proteomes" id="UP000183843"/>
    </source>
</evidence>
<dbReference type="EMBL" id="FPJA01000008">
    <property type="protein sequence ID" value="SFW45525.1"/>
    <property type="molecule type" value="Genomic_DNA"/>
</dbReference>
<proteinExistence type="predicted"/>
<sequence>MNQDSMEFVVYMIHACANKWNLSPKQVYGKLQETGCIDEYLVPNYDILHTQGSAYLVDDIREYLRIRGVKI</sequence>
<gene>
    <name evidence="2" type="ORF">SAMN02910323_1889</name>
    <name evidence="1" type="ORF">SAMN05216587_103282</name>
</gene>
<protein>
    <recommendedName>
        <fullName evidence="5">DUF3791 domain-containing protein</fullName>
    </recommendedName>
</protein>
<name>A0A1K1PDJ0_SELRU</name>
<keyword evidence="3" id="KW-1185">Reference proteome</keyword>
<dbReference type="AlphaFoldDB" id="A0A1K1PDJ0"/>
<reference evidence="1 4" key="1">
    <citation type="submission" date="2016-10" db="EMBL/GenBank/DDBJ databases">
        <authorList>
            <person name="de Groot N.N."/>
        </authorList>
    </citation>
    <scope>NUCLEOTIDE SEQUENCE [LARGE SCALE GENOMIC DNA]</scope>
    <source>
        <strain evidence="1 4">L14</strain>
    </source>
</reference>
<evidence type="ECO:0000313" key="1">
    <source>
        <dbReference type="EMBL" id="SFA91722.1"/>
    </source>
</evidence>
<organism evidence="2 3">
    <name type="scientific">Selenomonas ruminantium</name>
    <dbReference type="NCBI Taxonomy" id="971"/>
    <lineage>
        <taxon>Bacteria</taxon>
        <taxon>Bacillati</taxon>
        <taxon>Bacillota</taxon>
        <taxon>Negativicutes</taxon>
        <taxon>Selenomonadales</taxon>
        <taxon>Selenomonadaceae</taxon>
        <taxon>Selenomonas</taxon>
    </lineage>
</organism>
<dbReference type="InterPro" id="IPR024269">
    <property type="entry name" value="DUF3791"/>
</dbReference>
<evidence type="ECO:0000313" key="2">
    <source>
        <dbReference type="EMBL" id="SFW45525.1"/>
    </source>
</evidence>